<protein>
    <submittedName>
        <fullName evidence="1">Esterase</fullName>
    </submittedName>
</protein>
<name>A0A0N9VQ76_9GAMM</name>
<dbReference type="OrthoDB" id="6708400at2"/>
<dbReference type="KEGG" id="aei:AOY20_08115"/>
<organism evidence="1 2">
    <name type="scientific">Acinetobacter equi</name>
    <dbReference type="NCBI Taxonomy" id="1324350"/>
    <lineage>
        <taxon>Bacteria</taxon>
        <taxon>Pseudomonadati</taxon>
        <taxon>Pseudomonadota</taxon>
        <taxon>Gammaproteobacteria</taxon>
        <taxon>Moraxellales</taxon>
        <taxon>Moraxellaceae</taxon>
        <taxon>Acinetobacter</taxon>
    </lineage>
</organism>
<dbReference type="EMBL" id="CP012808">
    <property type="protein sequence ID" value="ALH95493.1"/>
    <property type="molecule type" value="Genomic_DNA"/>
</dbReference>
<sequence length="163" mass="18923">MKVLYFHGLDSSRESTKFHSIKADQKICINVDYRHLSFQSVADFYDNIIQTFIPDIIVGHCIGGYWALKMSQIHQMPCVIANPNLCPDFRSDYPAISDQDLNHDIPQFGYLELGDELLNMYEIKEQLENYMPLSTINSGHHQLQFPENINLLIQQIEQAYLLK</sequence>
<dbReference type="Pfam" id="PF05728">
    <property type="entry name" value="UPF0227"/>
    <property type="match status" value="1"/>
</dbReference>
<dbReference type="InterPro" id="IPR029058">
    <property type="entry name" value="AB_hydrolase_fold"/>
</dbReference>
<gene>
    <name evidence="1" type="ORF">AOY20_08115</name>
</gene>
<dbReference type="RefSeq" id="WP_054581385.1">
    <property type="nucleotide sequence ID" value="NZ_CP012808.1"/>
</dbReference>
<proteinExistence type="predicted"/>
<dbReference type="SUPFAM" id="SSF53474">
    <property type="entry name" value="alpha/beta-Hydrolases"/>
    <property type="match status" value="1"/>
</dbReference>
<dbReference type="AlphaFoldDB" id="A0A0N9VQ76"/>
<dbReference type="Proteomes" id="UP000064939">
    <property type="component" value="Chromosome"/>
</dbReference>
<reference evidence="1 2" key="1">
    <citation type="journal article" date="2015" name="Int. J. Syst. Evol. Microbiol.">
        <title>Acinetobacter equi sp. nov. isolated from horse faeces.</title>
        <authorList>
            <person name="Poppel M.T."/>
            <person name="Skiebe E."/>
            <person name="Laue M."/>
            <person name="Bergmann H."/>
            <person name="Ebersberger I."/>
            <person name="Garn T."/>
            <person name="Fruth A."/>
            <person name="Baumgardt S."/>
            <person name="Busse H.J."/>
            <person name="Wilharm G."/>
        </authorList>
    </citation>
    <scope>NUCLEOTIDE SEQUENCE [LARGE SCALE GENOMIC DNA]</scope>
    <source>
        <strain evidence="1 2">114</strain>
    </source>
</reference>
<evidence type="ECO:0000313" key="2">
    <source>
        <dbReference type="Proteomes" id="UP000064939"/>
    </source>
</evidence>
<accession>A0A0N9VQ76</accession>
<keyword evidence="2" id="KW-1185">Reference proteome</keyword>
<dbReference type="Gene3D" id="3.40.50.1820">
    <property type="entry name" value="alpha/beta hydrolase"/>
    <property type="match status" value="1"/>
</dbReference>
<evidence type="ECO:0000313" key="1">
    <source>
        <dbReference type="EMBL" id="ALH95493.1"/>
    </source>
</evidence>
<dbReference type="InterPro" id="IPR008886">
    <property type="entry name" value="UPF0227/Esterase_YqiA"/>
</dbReference>